<dbReference type="Gene3D" id="3.80.10.10">
    <property type="entry name" value="Ribonuclease Inhibitor"/>
    <property type="match status" value="3"/>
</dbReference>
<dbReference type="SUPFAM" id="SSF52058">
    <property type="entry name" value="L domain-like"/>
    <property type="match status" value="1"/>
</dbReference>
<feature type="binding site" evidence="22">
    <location>
        <position position="743"/>
    </location>
    <ligand>
        <name>ATP</name>
        <dbReference type="ChEBI" id="CHEBI:30616"/>
    </ligand>
</feature>
<keyword evidence="14 26" id="KW-0418">Kinase</keyword>
<protein>
    <recommendedName>
        <fullName evidence="4">non-specific serine/threonine protein kinase</fullName>
        <ecNumber evidence="4">2.7.11.1</ecNumber>
    </recommendedName>
</protein>
<evidence type="ECO:0000256" key="8">
    <source>
        <dbReference type="ARBA" id="ARBA00022614"/>
    </source>
</evidence>
<feature type="signal peptide" evidence="24">
    <location>
        <begin position="1"/>
        <end position="32"/>
    </location>
</feature>
<keyword evidence="13 22" id="KW-0547">Nucleotide-binding</keyword>
<accession>A0A2Z7DBE0</accession>
<feature type="transmembrane region" description="Helical" evidence="23">
    <location>
        <begin position="653"/>
        <end position="678"/>
    </location>
</feature>
<dbReference type="GO" id="GO:0006952">
    <property type="term" value="P:defense response"/>
    <property type="evidence" value="ECO:0007669"/>
    <property type="project" value="UniProtKB-ARBA"/>
</dbReference>
<dbReference type="InterPro" id="IPR008271">
    <property type="entry name" value="Ser/Thr_kinase_AS"/>
</dbReference>
<evidence type="ECO:0000256" key="5">
    <source>
        <dbReference type="ARBA" id="ARBA00022475"/>
    </source>
</evidence>
<dbReference type="FunFam" id="3.80.10.10:FF:000095">
    <property type="entry name" value="LRR receptor-like serine/threonine-protein kinase GSO1"/>
    <property type="match status" value="1"/>
</dbReference>
<dbReference type="PRINTS" id="PR00019">
    <property type="entry name" value="LEURICHRPT"/>
</dbReference>
<dbReference type="GO" id="GO:0004674">
    <property type="term" value="F:protein serine/threonine kinase activity"/>
    <property type="evidence" value="ECO:0007669"/>
    <property type="project" value="UniProtKB-KW"/>
</dbReference>
<keyword evidence="8" id="KW-0433">Leucine-rich repeat</keyword>
<keyword evidence="5" id="KW-1003">Cell membrane</keyword>
<dbReference type="InterPro" id="IPR013210">
    <property type="entry name" value="LRR_N_plant-typ"/>
</dbReference>
<gene>
    <name evidence="26" type="ORF">F511_05965</name>
</gene>
<keyword evidence="10 23" id="KW-0812">Transmembrane</keyword>
<keyword evidence="16 23" id="KW-1133">Transmembrane helix</keyword>
<keyword evidence="7" id="KW-0597">Phosphoprotein</keyword>
<evidence type="ECO:0000256" key="7">
    <source>
        <dbReference type="ARBA" id="ARBA00022553"/>
    </source>
</evidence>
<evidence type="ECO:0000256" key="1">
    <source>
        <dbReference type="ARBA" id="ARBA00004162"/>
    </source>
</evidence>
<proteinExistence type="inferred from homology"/>
<comment type="subcellular location">
    <subcellularLocation>
        <location evidence="1">Cell membrane</location>
        <topology evidence="1">Single-pass membrane protein</topology>
    </subcellularLocation>
    <subcellularLocation>
        <location evidence="2">Membrane</location>
        <topology evidence="2">Single-pass type I membrane protein</topology>
    </subcellularLocation>
</comment>
<feature type="chain" id="PRO_5016300871" description="non-specific serine/threonine protein kinase" evidence="24">
    <location>
        <begin position="33"/>
        <end position="1013"/>
    </location>
</feature>
<dbReference type="PROSITE" id="PS00108">
    <property type="entry name" value="PROTEIN_KINASE_ST"/>
    <property type="match status" value="1"/>
</dbReference>
<dbReference type="GO" id="GO:0005886">
    <property type="term" value="C:plasma membrane"/>
    <property type="evidence" value="ECO:0007669"/>
    <property type="project" value="UniProtKB-SubCell"/>
</dbReference>
<evidence type="ECO:0000256" key="13">
    <source>
        <dbReference type="ARBA" id="ARBA00022741"/>
    </source>
</evidence>
<evidence type="ECO:0000256" key="6">
    <source>
        <dbReference type="ARBA" id="ARBA00022527"/>
    </source>
</evidence>
<evidence type="ECO:0000256" key="4">
    <source>
        <dbReference type="ARBA" id="ARBA00012513"/>
    </source>
</evidence>
<evidence type="ECO:0000256" key="16">
    <source>
        <dbReference type="ARBA" id="ARBA00022989"/>
    </source>
</evidence>
<evidence type="ECO:0000256" key="21">
    <source>
        <dbReference type="ARBA" id="ARBA00048679"/>
    </source>
</evidence>
<name>A0A2Z7DBE0_9LAMI</name>
<evidence type="ECO:0000256" key="15">
    <source>
        <dbReference type="ARBA" id="ARBA00022840"/>
    </source>
</evidence>
<evidence type="ECO:0000256" key="18">
    <source>
        <dbReference type="ARBA" id="ARBA00023170"/>
    </source>
</evidence>
<evidence type="ECO:0000256" key="3">
    <source>
        <dbReference type="ARBA" id="ARBA00008684"/>
    </source>
</evidence>
<evidence type="ECO:0000313" key="27">
    <source>
        <dbReference type="Proteomes" id="UP000250235"/>
    </source>
</evidence>
<sequence>MAISDSVYKDIHSMVLMLFCLFLCLYLAGTPAACLSNETDFSALLAFKKAVVDDDPLGALRSWNGTVNFCEWEGILCSQRNRGRVVSINLRSQGLVGSLPPHLGNLSFLREFILQNNSFYGEIPEEFGRLRRLEFVEFSNNSFSGEIPRNLSQCRNLYYLNLIDNELTGIIIPELGSMFKLEALGLTTNNLAGTIPSFIGNLTSLTRLSLSNCGLEGEIPESLVRLRRLRFINLSNNKLTGEVPYGLYNISNITVFSMGFNGLHGKIPPDIGFTLPKLRVFDLGGNDFDGPIPASLSNASFLESVYLFFNNFTGQMIKDFHRLSALEELLLQYNSLEGDINLIASLKNSTNLVSLDVSSNLLRGLLPDSIANLSSQLSQLYIGQNQIHGTIPEGIENLIGLTVLDFHDNSLQGPIPWGLGKLRQLQEINMGANILTNEIPSSLGNLTLLNRMSLKENFLYGEIPQSLSNWKNLLSLDLSSNNLNGSIPRDVISLLSISILFNLSHNAFTGPIPVEVGSLINLKELDLSHNRLSGPIPTTLSRCVVLERLHLEGNSLAGEIPAGFSALKGLQELDLSQNNLSGSIPSFLVNELNLISLNLSFNRLQGEVPTKGVFKNESAISLEGNANLCGGIALLELPPCPPTNFKKKHFPNLWKILISVLGAGSICLTLSICIYILVYRRRIKLKEAQYLVSSLPESFLRLSYADLVKATDGFSEANLLGSGRFGSVYKGTLDENQVSVAVKVLNLETKGASKSFISECNAIKGIRHRNLLQILSVCQSTDAQGNDFKALVYEFMANGSLDKWLHHDYAKDENAGGENLSIAQRLNIAIDVANAVEYLHNGTDSIIVHGDLKPGNILLDHHLTAHVGDFGLAKVISNICPPNDTSTNSSAIKGTIGYIPPEYGMTSDISTQGDIYSYGILLLEIITRIRPTDDAALSGGRSSLHDLVSHALQSQEIDQIIPREHTIHMNSMNKNVCMSSILEIGVACSKESSKHRMQMNDVVRKLHAPDIYH</sequence>
<evidence type="ECO:0000256" key="12">
    <source>
        <dbReference type="ARBA" id="ARBA00022737"/>
    </source>
</evidence>
<dbReference type="InterPro" id="IPR001245">
    <property type="entry name" value="Ser-Thr/Tyr_kinase_cat_dom"/>
</dbReference>
<dbReference type="SUPFAM" id="SSF56112">
    <property type="entry name" value="Protein kinase-like (PK-like)"/>
    <property type="match status" value="1"/>
</dbReference>
<dbReference type="Gene3D" id="3.30.200.20">
    <property type="entry name" value="Phosphorylase Kinase, domain 1"/>
    <property type="match status" value="1"/>
</dbReference>
<evidence type="ECO:0000256" key="19">
    <source>
        <dbReference type="ARBA" id="ARBA00023180"/>
    </source>
</evidence>
<dbReference type="Pfam" id="PF07714">
    <property type="entry name" value="PK_Tyr_Ser-Thr"/>
    <property type="match status" value="1"/>
</dbReference>
<reference evidence="26 27" key="1">
    <citation type="journal article" date="2015" name="Proc. Natl. Acad. Sci. U.S.A.">
        <title>The resurrection genome of Boea hygrometrica: A blueprint for survival of dehydration.</title>
        <authorList>
            <person name="Xiao L."/>
            <person name="Yang G."/>
            <person name="Zhang L."/>
            <person name="Yang X."/>
            <person name="Zhao S."/>
            <person name="Ji Z."/>
            <person name="Zhou Q."/>
            <person name="Hu M."/>
            <person name="Wang Y."/>
            <person name="Chen M."/>
            <person name="Xu Y."/>
            <person name="Jin H."/>
            <person name="Xiao X."/>
            <person name="Hu G."/>
            <person name="Bao F."/>
            <person name="Hu Y."/>
            <person name="Wan P."/>
            <person name="Li L."/>
            <person name="Deng X."/>
            <person name="Kuang T."/>
            <person name="Xiang C."/>
            <person name="Zhu J.K."/>
            <person name="Oliver M.J."/>
            <person name="He Y."/>
        </authorList>
    </citation>
    <scope>NUCLEOTIDE SEQUENCE [LARGE SCALE GENOMIC DNA]</scope>
    <source>
        <strain evidence="27">cv. XS01</strain>
    </source>
</reference>
<evidence type="ECO:0000256" key="23">
    <source>
        <dbReference type="SAM" id="Phobius"/>
    </source>
</evidence>
<dbReference type="EMBL" id="KQ987720">
    <property type="protein sequence ID" value="KZV57091.1"/>
    <property type="molecule type" value="Genomic_DNA"/>
</dbReference>
<dbReference type="InterPro" id="IPR017441">
    <property type="entry name" value="Protein_kinase_ATP_BS"/>
</dbReference>
<dbReference type="EC" id="2.7.11.1" evidence="4"/>
<dbReference type="OrthoDB" id="676979at2759"/>
<evidence type="ECO:0000256" key="14">
    <source>
        <dbReference type="ARBA" id="ARBA00022777"/>
    </source>
</evidence>
<dbReference type="SUPFAM" id="SSF52047">
    <property type="entry name" value="RNI-like"/>
    <property type="match status" value="1"/>
</dbReference>
<dbReference type="FunFam" id="3.80.10.10:FF:000317">
    <property type="entry name" value="Inactive leucine-rich repeat receptor-like protein kinase"/>
    <property type="match status" value="1"/>
</dbReference>
<organism evidence="26 27">
    <name type="scientific">Dorcoceras hygrometricum</name>
    <dbReference type="NCBI Taxonomy" id="472368"/>
    <lineage>
        <taxon>Eukaryota</taxon>
        <taxon>Viridiplantae</taxon>
        <taxon>Streptophyta</taxon>
        <taxon>Embryophyta</taxon>
        <taxon>Tracheophyta</taxon>
        <taxon>Spermatophyta</taxon>
        <taxon>Magnoliopsida</taxon>
        <taxon>eudicotyledons</taxon>
        <taxon>Gunneridae</taxon>
        <taxon>Pentapetalae</taxon>
        <taxon>asterids</taxon>
        <taxon>lamiids</taxon>
        <taxon>Lamiales</taxon>
        <taxon>Gesneriaceae</taxon>
        <taxon>Didymocarpoideae</taxon>
        <taxon>Trichosporeae</taxon>
        <taxon>Loxocarpinae</taxon>
        <taxon>Dorcoceras</taxon>
    </lineage>
</organism>
<evidence type="ECO:0000256" key="11">
    <source>
        <dbReference type="ARBA" id="ARBA00022729"/>
    </source>
</evidence>
<dbReference type="FunFam" id="3.30.200.20:FF:000432">
    <property type="entry name" value="LRR receptor-like serine/threonine-protein kinase EFR"/>
    <property type="match status" value="1"/>
</dbReference>
<keyword evidence="11 24" id="KW-0732">Signal</keyword>
<keyword evidence="9" id="KW-0808">Transferase</keyword>
<dbReference type="InterPro" id="IPR032675">
    <property type="entry name" value="LRR_dom_sf"/>
</dbReference>
<keyword evidence="15 22" id="KW-0067">ATP-binding</keyword>
<evidence type="ECO:0000313" key="26">
    <source>
        <dbReference type="EMBL" id="KZV57091.1"/>
    </source>
</evidence>
<keyword evidence="6" id="KW-0723">Serine/threonine-protein kinase</keyword>
<dbReference type="SMART" id="SM00220">
    <property type="entry name" value="S_TKc"/>
    <property type="match status" value="1"/>
</dbReference>
<dbReference type="Pfam" id="PF08263">
    <property type="entry name" value="LRRNT_2"/>
    <property type="match status" value="1"/>
</dbReference>
<dbReference type="AlphaFoldDB" id="A0A2Z7DBE0"/>
<dbReference type="Gene3D" id="1.10.510.10">
    <property type="entry name" value="Transferase(Phosphotransferase) domain 1"/>
    <property type="match status" value="1"/>
</dbReference>
<keyword evidence="12" id="KW-0677">Repeat</keyword>
<comment type="similarity">
    <text evidence="3">Belongs to the protein kinase superfamily. Ser/Thr protein kinase family.</text>
</comment>
<keyword evidence="18 26" id="KW-0675">Receptor</keyword>
<evidence type="ECO:0000256" key="10">
    <source>
        <dbReference type="ARBA" id="ARBA00022692"/>
    </source>
</evidence>
<evidence type="ECO:0000256" key="20">
    <source>
        <dbReference type="ARBA" id="ARBA00047899"/>
    </source>
</evidence>
<dbReference type="InterPro" id="IPR000719">
    <property type="entry name" value="Prot_kinase_dom"/>
</dbReference>
<keyword evidence="27" id="KW-1185">Reference proteome</keyword>
<dbReference type="InterPro" id="IPR003591">
    <property type="entry name" value="Leu-rich_rpt_typical-subtyp"/>
</dbReference>
<evidence type="ECO:0000256" key="24">
    <source>
        <dbReference type="SAM" id="SignalP"/>
    </source>
</evidence>
<dbReference type="InterPro" id="IPR011009">
    <property type="entry name" value="Kinase-like_dom_sf"/>
</dbReference>
<comment type="catalytic activity">
    <reaction evidence="21">
        <text>L-seryl-[protein] + ATP = O-phospho-L-seryl-[protein] + ADP + H(+)</text>
        <dbReference type="Rhea" id="RHEA:17989"/>
        <dbReference type="Rhea" id="RHEA-COMP:9863"/>
        <dbReference type="Rhea" id="RHEA-COMP:11604"/>
        <dbReference type="ChEBI" id="CHEBI:15378"/>
        <dbReference type="ChEBI" id="CHEBI:29999"/>
        <dbReference type="ChEBI" id="CHEBI:30616"/>
        <dbReference type="ChEBI" id="CHEBI:83421"/>
        <dbReference type="ChEBI" id="CHEBI:456216"/>
        <dbReference type="EC" id="2.7.11.1"/>
    </reaction>
</comment>
<dbReference type="PROSITE" id="PS00107">
    <property type="entry name" value="PROTEIN_KINASE_ATP"/>
    <property type="match status" value="1"/>
</dbReference>
<comment type="catalytic activity">
    <reaction evidence="20">
        <text>L-threonyl-[protein] + ATP = O-phospho-L-threonyl-[protein] + ADP + H(+)</text>
        <dbReference type="Rhea" id="RHEA:46608"/>
        <dbReference type="Rhea" id="RHEA-COMP:11060"/>
        <dbReference type="Rhea" id="RHEA-COMP:11605"/>
        <dbReference type="ChEBI" id="CHEBI:15378"/>
        <dbReference type="ChEBI" id="CHEBI:30013"/>
        <dbReference type="ChEBI" id="CHEBI:30616"/>
        <dbReference type="ChEBI" id="CHEBI:61977"/>
        <dbReference type="ChEBI" id="CHEBI:456216"/>
        <dbReference type="EC" id="2.7.11.1"/>
    </reaction>
</comment>
<dbReference type="PANTHER" id="PTHR27000:SF777">
    <property type="entry name" value="PROTEIN KINASE DOMAIN-CONTAINING PROTEIN"/>
    <property type="match status" value="1"/>
</dbReference>
<dbReference type="PROSITE" id="PS50011">
    <property type="entry name" value="PROTEIN_KINASE_DOM"/>
    <property type="match status" value="1"/>
</dbReference>
<dbReference type="SMART" id="SM00369">
    <property type="entry name" value="LRR_TYP"/>
    <property type="match status" value="7"/>
</dbReference>
<evidence type="ECO:0000256" key="2">
    <source>
        <dbReference type="ARBA" id="ARBA00004479"/>
    </source>
</evidence>
<evidence type="ECO:0000256" key="17">
    <source>
        <dbReference type="ARBA" id="ARBA00023136"/>
    </source>
</evidence>
<dbReference type="InterPro" id="IPR001611">
    <property type="entry name" value="Leu-rich_rpt"/>
</dbReference>
<feature type="domain" description="Protein kinase" evidence="25">
    <location>
        <begin position="714"/>
        <end position="1013"/>
    </location>
</feature>
<dbReference type="PANTHER" id="PTHR27000">
    <property type="entry name" value="LEUCINE-RICH REPEAT RECEPTOR-LIKE PROTEIN KINASE FAMILY PROTEIN-RELATED"/>
    <property type="match status" value="1"/>
</dbReference>
<dbReference type="GO" id="GO:0051707">
    <property type="term" value="P:response to other organism"/>
    <property type="evidence" value="ECO:0007669"/>
    <property type="project" value="UniProtKB-ARBA"/>
</dbReference>
<dbReference type="Proteomes" id="UP000250235">
    <property type="component" value="Unassembled WGS sequence"/>
</dbReference>
<evidence type="ECO:0000259" key="25">
    <source>
        <dbReference type="PROSITE" id="PS50011"/>
    </source>
</evidence>
<dbReference type="FunFam" id="1.10.510.10:FF:000358">
    <property type="entry name" value="Putative leucine-rich repeat receptor-like serine/threonine-protein kinase"/>
    <property type="match status" value="1"/>
</dbReference>
<keyword evidence="19" id="KW-0325">Glycoprotein</keyword>
<keyword evidence="17 23" id="KW-0472">Membrane</keyword>
<evidence type="ECO:0000256" key="9">
    <source>
        <dbReference type="ARBA" id="ARBA00022679"/>
    </source>
</evidence>
<dbReference type="GO" id="GO:0005524">
    <property type="term" value="F:ATP binding"/>
    <property type="evidence" value="ECO:0007669"/>
    <property type="project" value="UniProtKB-UniRule"/>
</dbReference>
<evidence type="ECO:0000256" key="22">
    <source>
        <dbReference type="PROSITE-ProRule" id="PRU10141"/>
    </source>
</evidence>
<dbReference type="Pfam" id="PF00560">
    <property type="entry name" value="LRR_1"/>
    <property type="match status" value="12"/>
</dbReference>